<evidence type="ECO:0000256" key="2">
    <source>
        <dbReference type="ARBA" id="ARBA00022803"/>
    </source>
</evidence>
<dbReference type="PROSITE" id="PS50005">
    <property type="entry name" value="TPR"/>
    <property type="match status" value="3"/>
</dbReference>
<dbReference type="OrthoDB" id="9814042at2"/>
<dbReference type="GO" id="GO:0030968">
    <property type="term" value="P:endoplasmic reticulum unfolded protein response"/>
    <property type="evidence" value="ECO:0007669"/>
    <property type="project" value="TreeGrafter"/>
</dbReference>
<reference evidence="5 6" key="1">
    <citation type="submission" date="2017-02" db="EMBL/GenBank/DDBJ databases">
        <authorList>
            <person name="Peterson S.W."/>
        </authorList>
    </citation>
    <scope>NUCLEOTIDE SEQUENCE [LARGE SCALE GENOMIC DNA]</scope>
    <source>
        <strain evidence="5 6">CECT 9189</strain>
    </source>
</reference>
<dbReference type="AlphaFoldDB" id="A0A1T4UBG1"/>
<dbReference type="Pfam" id="PF13424">
    <property type="entry name" value="TPR_12"/>
    <property type="match status" value="1"/>
</dbReference>
<dbReference type="RefSeq" id="WP_080175748.1">
    <property type="nucleotide sequence ID" value="NZ_AP024854.1"/>
</dbReference>
<dbReference type="Pfam" id="PF13181">
    <property type="entry name" value="TPR_8"/>
    <property type="match status" value="1"/>
</dbReference>
<dbReference type="GO" id="GO:0000030">
    <property type="term" value="F:mannosyltransferase activity"/>
    <property type="evidence" value="ECO:0007669"/>
    <property type="project" value="TreeGrafter"/>
</dbReference>
<evidence type="ECO:0000313" key="6">
    <source>
        <dbReference type="Proteomes" id="UP000191116"/>
    </source>
</evidence>
<dbReference type="NCBIfam" id="TIGR02521">
    <property type="entry name" value="type_IV_pilW"/>
    <property type="match status" value="1"/>
</dbReference>
<dbReference type="EMBL" id="FUWP01000020">
    <property type="protein sequence ID" value="SKA50064.1"/>
    <property type="molecule type" value="Genomic_DNA"/>
</dbReference>
<dbReference type="Proteomes" id="UP000191116">
    <property type="component" value="Unassembled WGS sequence"/>
</dbReference>
<gene>
    <name evidence="5" type="ORF">CZ814_02993</name>
</gene>
<dbReference type="SMART" id="SM00028">
    <property type="entry name" value="TPR"/>
    <property type="match status" value="4"/>
</dbReference>
<feature type="repeat" description="TPR" evidence="3">
    <location>
        <begin position="70"/>
        <end position="103"/>
    </location>
</feature>
<protein>
    <submittedName>
        <fullName evidence="5">Photosystem I assembly protein Ycf3</fullName>
    </submittedName>
</protein>
<accession>A0A1T4UBG1</accession>
<dbReference type="Gene3D" id="1.25.40.10">
    <property type="entry name" value="Tetratricopeptide repeat domain"/>
    <property type="match status" value="1"/>
</dbReference>
<dbReference type="InterPro" id="IPR052346">
    <property type="entry name" value="O-mannosyl-transferase_TMTC"/>
</dbReference>
<organism evidence="5 6">
    <name type="scientific">Photobacterium toruni</name>
    <dbReference type="NCBI Taxonomy" id="1935446"/>
    <lineage>
        <taxon>Bacteria</taxon>
        <taxon>Pseudomonadati</taxon>
        <taxon>Pseudomonadota</taxon>
        <taxon>Gammaproteobacteria</taxon>
        <taxon>Vibrionales</taxon>
        <taxon>Vibrionaceae</taxon>
        <taxon>Photobacterium</taxon>
    </lineage>
</organism>
<dbReference type="GO" id="GO:0035269">
    <property type="term" value="P:protein O-linked glycosylation via mannose"/>
    <property type="evidence" value="ECO:0007669"/>
    <property type="project" value="TreeGrafter"/>
</dbReference>
<keyword evidence="2 3" id="KW-0802">TPR repeat</keyword>
<keyword evidence="1" id="KW-0677">Repeat</keyword>
<dbReference type="Pfam" id="PF07719">
    <property type="entry name" value="TPR_2"/>
    <property type="match status" value="1"/>
</dbReference>
<feature type="repeat" description="TPR" evidence="3">
    <location>
        <begin position="36"/>
        <end position="69"/>
    </location>
</feature>
<dbReference type="PANTHER" id="PTHR44227:SF3">
    <property type="entry name" value="PROTEIN O-MANNOSYL-TRANSFERASE TMTC4"/>
    <property type="match status" value="1"/>
</dbReference>
<dbReference type="InterPro" id="IPR011990">
    <property type="entry name" value="TPR-like_helical_dom_sf"/>
</dbReference>
<name>A0A1T4UBG1_9GAMM</name>
<feature type="chain" id="PRO_5012752574" evidence="4">
    <location>
        <begin position="24"/>
        <end position="252"/>
    </location>
</feature>
<evidence type="ECO:0000256" key="3">
    <source>
        <dbReference type="PROSITE-ProRule" id="PRU00339"/>
    </source>
</evidence>
<feature type="signal peptide" evidence="4">
    <location>
        <begin position="1"/>
        <end position="23"/>
    </location>
</feature>
<dbReference type="InterPro" id="IPR019734">
    <property type="entry name" value="TPR_rpt"/>
</dbReference>
<dbReference type="SUPFAM" id="SSF48452">
    <property type="entry name" value="TPR-like"/>
    <property type="match status" value="1"/>
</dbReference>
<keyword evidence="4" id="KW-0732">Signal</keyword>
<evidence type="ECO:0000256" key="4">
    <source>
        <dbReference type="SAM" id="SignalP"/>
    </source>
</evidence>
<dbReference type="InterPro" id="IPR013105">
    <property type="entry name" value="TPR_2"/>
</dbReference>
<dbReference type="PROSITE" id="PS51257">
    <property type="entry name" value="PROKAR_LIPOPROTEIN"/>
    <property type="match status" value="1"/>
</dbReference>
<dbReference type="PANTHER" id="PTHR44227">
    <property type="match status" value="1"/>
</dbReference>
<sequence>MIRWMKYPLFSCLLLAGCATVTVEDNAEQFDAIDAAEARMTLGLNYLKVGQWQRARDNLEQALDYAPDYYRVQNAMAYYYQKVGEKDAAEKMYKQALKDAPKNGDVLNNYGAFLCSEGRYDEAISTFVKAINQPYYYLISASYENAGLCSRKQGNDLQAIDYFEKALSHDPYRPKSMLQLAQLELEANNYKDARVRLFKFNKRYGYTANSLLLLIQLEKQNGRLTLVDKYVNLLKKQFPDSQQFQNYIANEY</sequence>
<feature type="repeat" description="TPR" evidence="3">
    <location>
        <begin position="140"/>
        <end position="173"/>
    </location>
</feature>
<proteinExistence type="predicted"/>
<evidence type="ECO:0000256" key="1">
    <source>
        <dbReference type="ARBA" id="ARBA00022737"/>
    </source>
</evidence>
<dbReference type="InterPro" id="IPR013360">
    <property type="entry name" value="Pilus_4_PilW"/>
</dbReference>
<dbReference type="PROSITE" id="PS50293">
    <property type="entry name" value="TPR_REGION"/>
    <property type="match status" value="1"/>
</dbReference>
<evidence type="ECO:0000313" key="5">
    <source>
        <dbReference type="EMBL" id="SKA50064.1"/>
    </source>
</evidence>